<evidence type="ECO:0000313" key="3">
    <source>
        <dbReference type="Proteomes" id="UP000754644"/>
    </source>
</evidence>
<accession>A0A973AA96</accession>
<dbReference type="PANTHER" id="PTHR43312">
    <property type="entry name" value="D-THREO-ALDOSE 1-DEHYDROGENASE"/>
    <property type="match status" value="1"/>
</dbReference>
<evidence type="ECO:0000313" key="2">
    <source>
        <dbReference type="EMBL" id="NQV65536.1"/>
    </source>
</evidence>
<organism evidence="2 3">
    <name type="scientific">SAR86 cluster bacterium</name>
    <dbReference type="NCBI Taxonomy" id="2030880"/>
    <lineage>
        <taxon>Bacteria</taxon>
        <taxon>Pseudomonadati</taxon>
        <taxon>Pseudomonadota</taxon>
        <taxon>Gammaproteobacteria</taxon>
        <taxon>SAR86 cluster</taxon>
    </lineage>
</organism>
<dbReference type="Proteomes" id="UP000754644">
    <property type="component" value="Unassembled WGS sequence"/>
</dbReference>
<dbReference type="Pfam" id="PF00248">
    <property type="entry name" value="Aldo_ket_red"/>
    <property type="match status" value="1"/>
</dbReference>
<feature type="non-terminal residue" evidence="2">
    <location>
        <position position="197"/>
    </location>
</feature>
<dbReference type="EMBL" id="JABMOJ010000343">
    <property type="protein sequence ID" value="NQV65536.1"/>
    <property type="molecule type" value="Genomic_DNA"/>
</dbReference>
<dbReference type="AlphaFoldDB" id="A0A973AA96"/>
<comment type="caution">
    <text evidence="2">The sequence shown here is derived from an EMBL/GenBank/DDBJ whole genome shotgun (WGS) entry which is preliminary data.</text>
</comment>
<name>A0A973AA96_9GAMM</name>
<proteinExistence type="predicted"/>
<dbReference type="InterPro" id="IPR020471">
    <property type="entry name" value="AKR"/>
</dbReference>
<reference evidence="2" key="1">
    <citation type="submission" date="2020-05" db="EMBL/GenBank/DDBJ databases">
        <title>Sulfur intermediates as new biogeochemical hubs in an aquatic model microbial ecosystem.</title>
        <authorList>
            <person name="Vigneron A."/>
        </authorList>
    </citation>
    <scope>NUCLEOTIDE SEQUENCE</scope>
    <source>
        <strain evidence="2">Bin.250</strain>
    </source>
</reference>
<dbReference type="InterPro" id="IPR023210">
    <property type="entry name" value="NADP_OxRdtase_dom"/>
</dbReference>
<dbReference type="PRINTS" id="PR00069">
    <property type="entry name" value="ALDKETRDTASE"/>
</dbReference>
<sequence length="197" mass="21541">MGFQPQQWRALGACGLKVSPLGIGTVKLGRNTGIKYPQAFELPDDDQVSVLLDTARALGINLIDTAPAYGISEQRLGQLLPGSRGDWVICTKVGEQYQGQQSSHDFSAKATRLSLEASLRQLRTDYLDIVLVHCADDDLDILQHAEVLAELDRFKRRGYIKAIGASTKSVAAGLLVVEETDIVMLTYNLDDQSQLPV</sequence>
<dbReference type="SUPFAM" id="SSF51430">
    <property type="entry name" value="NAD(P)-linked oxidoreductase"/>
    <property type="match status" value="1"/>
</dbReference>
<dbReference type="InterPro" id="IPR036812">
    <property type="entry name" value="NAD(P)_OxRdtase_dom_sf"/>
</dbReference>
<dbReference type="GO" id="GO:0016491">
    <property type="term" value="F:oxidoreductase activity"/>
    <property type="evidence" value="ECO:0007669"/>
    <property type="project" value="InterPro"/>
</dbReference>
<evidence type="ECO:0000259" key="1">
    <source>
        <dbReference type="Pfam" id="PF00248"/>
    </source>
</evidence>
<protein>
    <submittedName>
        <fullName evidence="2">Aldo/keto reductase</fullName>
    </submittedName>
</protein>
<gene>
    <name evidence="2" type="ORF">HQ497_09240</name>
</gene>
<dbReference type="CDD" id="cd19095">
    <property type="entry name" value="AKR_PA4992-like"/>
    <property type="match status" value="1"/>
</dbReference>
<feature type="domain" description="NADP-dependent oxidoreductase" evidence="1">
    <location>
        <begin position="20"/>
        <end position="172"/>
    </location>
</feature>
<dbReference type="InterPro" id="IPR053135">
    <property type="entry name" value="AKR2_Oxidoreductase"/>
</dbReference>
<dbReference type="PANTHER" id="PTHR43312:SF1">
    <property type="entry name" value="NADP-DEPENDENT OXIDOREDUCTASE DOMAIN-CONTAINING PROTEIN"/>
    <property type="match status" value="1"/>
</dbReference>
<dbReference type="Gene3D" id="3.20.20.100">
    <property type="entry name" value="NADP-dependent oxidoreductase domain"/>
    <property type="match status" value="1"/>
</dbReference>